<gene>
    <name evidence="4" type="ORF">CLV28_0416</name>
</gene>
<dbReference type="OrthoDB" id="9800334at2"/>
<accession>A0A2M9CZ39</accession>
<dbReference type="SMART" id="SM00422">
    <property type="entry name" value="HTH_MERR"/>
    <property type="match status" value="1"/>
</dbReference>
<feature type="compositionally biased region" description="Acidic residues" evidence="2">
    <location>
        <begin position="109"/>
        <end position="119"/>
    </location>
</feature>
<dbReference type="PANTHER" id="PTHR30204">
    <property type="entry name" value="REDOX-CYCLING DRUG-SENSING TRANSCRIPTIONAL ACTIVATOR SOXR"/>
    <property type="match status" value="1"/>
</dbReference>
<comment type="caution">
    <text evidence="4">The sequence shown here is derived from an EMBL/GenBank/DDBJ whole genome shotgun (WGS) entry which is preliminary data.</text>
</comment>
<dbReference type="GO" id="GO:0003677">
    <property type="term" value="F:DNA binding"/>
    <property type="evidence" value="ECO:0007669"/>
    <property type="project" value="UniProtKB-KW"/>
</dbReference>
<feature type="domain" description="HTH merR-type" evidence="3">
    <location>
        <begin position="22"/>
        <end position="92"/>
    </location>
</feature>
<protein>
    <submittedName>
        <fullName evidence="4">MerR-like DNA binding protein</fullName>
    </submittedName>
</protein>
<dbReference type="AlphaFoldDB" id="A0A2M9CZ39"/>
<dbReference type="PANTHER" id="PTHR30204:SF97">
    <property type="entry name" value="MERR FAMILY REGULATORY PROTEIN"/>
    <property type="match status" value="1"/>
</dbReference>
<proteinExistence type="predicted"/>
<name>A0A2M9CZ39_9CELL</name>
<organism evidence="4 5">
    <name type="scientific">Sediminihabitans luteus</name>
    <dbReference type="NCBI Taxonomy" id="1138585"/>
    <lineage>
        <taxon>Bacteria</taxon>
        <taxon>Bacillati</taxon>
        <taxon>Actinomycetota</taxon>
        <taxon>Actinomycetes</taxon>
        <taxon>Micrococcales</taxon>
        <taxon>Cellulomonadaceae</taxon>
        <taxon>Sediminihabitans</taxon>
    </lineage>
</organism>
<feature type="compositionally biased region" description="Low complexity" evidence="2">
    <location>
        <begin position="131"/>
        <end position="142"/>
    </location>
</feature>
<dbReference type="SUPFAM" id="SSF46955">
    <property type="entry name" value="Putative DNA-binding domain"/>
    <property type="match status" value="1"/>
</dbReference>
<evidence type="ECO:0000256" key="1">
    <source>
        <dbReference type="ARBA" id="ARBA00023125"/>
    </source>
</evidence>
<reference evidence="4 5" key="1">
    <citation type="submission" date="2017-11" db="EMBL/GenBank/DDBJ databases">
        <title>Genomic Encyclopedia of Archaeal and Bacterial Type Strains, Phase II (KMG-II): From Individual Species to Whole Genera.</title>
        <authorList>
            <person name="Goeker M."/>
        </authorList>
    </citation>
    <scope>NUCLEOTIDE SEQUENCE [LARGE SCALE GENOMIC DNA]</scope>
    <source>
        <strain evidence="4 5">DSM 25478</strain>
    </source>
</reference>
<sequence length="369" mass="38711">MTPPRSTPENSGPVDPAPRGPALTVAAVARRLGVAPATLRTWDRRYGLGPSAHTAGSHRRYTGDDVARLLVMRGLTLEGVAPVDAAGAALEADVSEVDPWAELERVGADDADDGPEPDAEPAPPAVRPMLRAVQGGAQPGGAARRDPVRLASSSGGGVSDVVDAAIAYDQAACDRLLHLGPDDDPGTWWPSLVEPAFRRLGERTVLAGPGEDPVVLLANATLHALRRHTREREDAVVAAGGPPANHPSRMRKIVLIFVAPEERLPLAAHALAAALAAHDATAKIVTGPANTHRSLEIVTMVRPAAMVAVTSLEMPRLDVVDAVHEANPDLPIFVGMSHDEATAEIPLAPTVLRVRTFTGLLHEVLATVR</sequence>
<dbReference type="InterPro" id="IPR000551">
    <property type="entry name" value="MerR-type_HTH_dom"/>
</dbReference>
<dbReference type="Gene3D" id="1.10.1660.10">
    <property type="match status" value="1"/>
</dbReference>
<dbReference type="CDD" id="cd01104">
    <property type="entry name" value="HTH_MlrA-CarA"/>
    <property type="match status" value="1"/>
</dbReference>
<evidence type="ECO:0000313" key="4">
    <source>
        <dbReference type="EMBL" id="PJJ77202.1"/>
    </source>
</evidence>
<evidence type="ECO:0000313" key="5">
    <source>
        <dbReference type="Proteomes" id="UP000231693"/>
    </source>
</evidence>
<dbReference type="Pfam" id="PF13411">
    <property type="entry name" value="MerR_1"/>
    <property type="match status" value="1"/>
</dbReference>
<keyword evidence="1" id="KW-0238">DNA-binding</keyword>
<evidence type="ECO:0000259" key="3">
    <source>
        <dbReference type="PROSITE" id="PS50937"/>
    </source>
</evidence>
<feature type="region of interest" description="Disordered" evidence="2">
    <location>
        <begin position="1"/>
        <end position="20"/>
    </location>
</feature>
<feature type="region of interest" description="Disordered" evidence="2">
    <location>
        <begin position="107"/>
        <end position="155"/>
    </location>
</feature>
<dbReference type="EMBL" id="PGFE01000001">
    <property type="protein sequence ID" value="PJJ77202.1"/>
    <property type="molecule type" value="Genomic_DNA"/>
</dbReference>
<keyword evidence="5" id="KW-1185">Reference proteome</keyword>
<dbReference type="GO" id="GO:0003700">
    <property type="term" value="F:DNA-binding transcription factor activity"/>
    <property type="evidence" value="ECO:0007669"/>
    <property type="project" value="InterPro"/>
</dbReference>
<dbReference type="PROSITE" id="PS50937">
    <property type="entry name" value="HTH_MERR_2"/>
    <property type="match status" value="1"/>
</dbReference>
<evidence type="ECO:0000256" key="2">
    <source>
        <dbReference type="SAM" id="MobiDB-lite"/>
    </source>
</evidence>
<dbReference type="InterPro" id="IPR047057">
    <property type="entry name" value="MerR_fam"/>
</dbReference>
<dbReference type="RefSeq" id="WP_100421628.1">
    <property type="nucleotide sequence ID" value="NZ_BOOX01000004.1"/>
</dbReference>
<dbReference type="Proteomes" id="UP000231693">
    <property type="component" value="Unassembled WGS sequence"/>
</dbReference>
<dbReference type="InterPro" id="IPR009061">
    <property type="entry name" value="DNA-bd_dom_put_sf"/>
</dbReference>